<dbReference type="AlphaFoldDB" id="A0A1Y3U9N0"/>
<dbReference type="Pfam" id="PF12728">
    <property type="entry name" value="HTH_17"/>
    <property type="match status" value="1"/>
</dbReference>
<evidence type="ECO:0000313" key="3">
    <source>
        <dbReference type="Proteomes" id="UP000195455"/>
    </source>
</evidence>
<dbReference type="Proteomes" id="UP000195455">
    <property type="component" value="Unassembled WGS sequence"/>
</dbReference>
<protein>
    <submittedName>
        <fullName evidence="2">Excisionase</fullName>
    </submittedName>
</protein>
<organism evidence="2 3">
    <name type="scientific">Anaerotignum lactatifermentans</name>
    <dbReference type="NCBI Taxonomy" id="160404"/>
    <lineage>
        <taxon>Bacteria</taxon>
        <taxon>Bacillati</taxon>
        <taxon>Bacillota</taxon>
        <taxon>Clostridia</taxon>
        <taxon>Lachnospirales</taxon>
        <taxon>Anaerotignaceae</taxon>
        <taxon>Anaerotignum</taxon>
    </lineage>
</organism>
<evidence type="ECO:0000259" key="1">
    <source>
        <dbReference type="Pfam" id="PF12728"/>
    </source>
</evidence>
<dbReference type="InterPro" id="IPR041657">
    <property type="entry name" value="HTH_17"/>
</dbReference>
<proteinExistence type="predicted"/>
<sequence length="58" mass="6755">MTTHDIPVIMTFSECQKILRVGKNTLLDLLHSGKLEGFRIGNRWRITRDSLVEYVNHT</sequence>
<dbReference type="GO" id="GO:0003677">
    <property type="term" value="F:DNA binding"/>
    <property type="evidence" value="ECO:0007669"/>
    <property type="project" value="InterPro"/>
</dbReference>
<dbReference type="RefSeq" id="WP_087988266.1">
    <property type="nucleotide sequence ID" value="NZ_JBKYBB010000013.1"/>
</dbReference>
<accession>A0A1Y3U9N0</accession>
<name>A0A1Y3U9N0_9FIRM</name>
<dbReference type="NCBIfam" id="TIGR01764">
    <property type="entry name" value="excise"/>
    <property type="match status" value="1"/>
</dbReference>
<feature type="domain" description="Helix-turn-helix" evidence="1">
    <location>
        <begin position="10"/>
        <end position="56"/>
    </location>
</feature>
<reference evidence="3" key="1">
    <citation type="submission" date="2017-04" db="EMBL/GenBank/DDBJ databases">
        <title>Function of individual gut microbiota members based on whole genome sequencing of pure cultures obtained from chicken caecum.</title>
        <authorList>
            <person name="Medvecky M."/>
            <person name="Cejkova D."/>
            <person name="Polansky O."/>
            <person name="Karasova D."/>
            <person name="Kubasova T."/>
            <person name="Cizek A."/>
            <person name="Rychlik I."/>
        </authorList>
    </citation>
    <scope>NUCLEOTIDE SEQUENCE [LARGE SCALE GENOMIC DNA]</scope>
    <source>
        <strain evidence="3">An75</strain>
    </source>
</reference>
<gene>
    <name evidence="2" type="ORF">B5G26_00275</name>
</gene>
<dbReference type="EMBL" id="NFHM01000001">
    <property type="protein sequence ID" value="OUN45502.1"/>
    <property type="molecule type" value="Genomic_DNA"/>
</dbReference>
<evidence type="ECO:0000313" key="2">
    <source>
        <dbReference type="EMBL" id="OUN45502.1"/>
    </source>
</evidence>
<comment type="caution">
    <text evidence="2">The sequence shown here is derived from an EMBL/GenBank/DDBJ whole genome shotgun (WGS) entry which is preliminary data.</text>
</comment>
<dbReference type="InterPro" id="IPR010093">
    <property type="entry name" value="SinI_DNA-bd"/>
</dbReference>